<sequence length="680" mass="70886">MTSRLDPLLRPRSVAVVGVSATSRLSWGRLTLHRLLQGGFPGPVGAVGREGLELAGAECASDLGQLSFVPDLVVVATPALAAVDVVGRCAELGVGAAVVYASGFADLGYVELQEELREAAGSMPLLGPNCLGVVNREARLSVTTTAFLDRPAGPAGPVAVVTQSGAVGFVLADLLESAGVGFTGYASTGNEAVLTSTEMATALLEHDEVQVLVLYLEGVRDAEGLRTLGRRAREQGKKVVLLAVGSSDAGRRAALSHTAAVLGDHALLRALCDQVGIELVGDDDAVVDAVLNARRGLSLPAGPRFAVLTMSGGAGGVLGDALTARGARLSALSRDTVTALGDVGVVEAGIDNPVDLGGNFFGSLGKVDKLLDILDADPDIDAIVVYLTFGDRFPDQYADIAALVGALRTPAWFVWACAPPGGVEGLAMPDTVLPSIGALLRRLDPLLVTGAVDEPEEEVTHRPDTTVLSERFARDLLASYDVEHVPTLWASDASLAGLVDDAGWTGPYVLKGDAADLPHRASAGLVHLGVERDELVERTEEVLARLREASHADGAAVVAQPLVAHDLELALGAVRDPTYGVNLLVSAGGGDVEGEATLRRSLHVPAPDAERLSLLTWVEDQLGVSAGLVDPVLRGLERLMTERRDVTEVDLNPLCPYEGRLLALDALITLSDHETNRSIR</sequence>
<keyword evidence="3" id="KW-1185">Reference proteome</keyword>
<reference evidence="2" key="2">
    <citation type="submission" date="2020-09" db="EMBL/GenBank/DDBJ databases">
        <authorList>
            <person name="Sun Q."/>
            <person name="Zhou Y."/>
        </authorList>
    </citation>
    <scope>NUCLEOTIDE SEQUENCE</scope>
    <source>
        <strain evidence="2">CGMCC 1.16067</strain>
    </source>
</reference>
<dbReference type="Pfam" id="PF13380">
    <property type="entry name" value="CoA_binding_2"/>
    <property type="match status" value="1"/>
</dbReference>
<accession>A0A917F2H3</accession>
<dbReference type="EMBL" id="BMKQ01000001">
    <property type="protein sequence ID" value="GGF36471.1"/>
    <property type="molecule type" value="Genomic_DNA"/>
</dbReference>
<dbReference type="InterPro" id="IPR036291">
    <property type="entry name" value="NAD(P)-bd_dom_sf"/>
</dbReference>
<dbReference type="SUPFAM" id="SSF52210">
    <property type="entry name" value="Succinyl-CoA synthetase domains"/>
    <property type="match status" value="2"/>
</dbReference>
<dbReference type="AlphaFoldDB" id="A0A917F2H3"/>
<dbReference type="Gene3D" id="3.40.50.720">
    <property type="entry name" value="NAD(P)-binding Rossmann-like Domain"/>
    <property type="match status" value="1"/>
</dbReference>
<reference evidence="2" key="1">
    <citation type="journal article" date="2014" name="Int. J. Syst. Evol. Microbiol.">
        <title>Complete genome sequence of Corynebacterium casei LMG S-19264T (=DSM 44701T), isolated from a smear-ripened cheese.</title>
        <authorList>
            <consortium name="US DOE Joint Genome Institute (JGI-PGF)"/>
            <person name="Walter F."/>
            <person name="Albersmeier A."/>
            <person name="Kalinowski J."/>
            <person name="Ruckert C."/>
        </authorList>
    </citation>
    <scope>NUCLEOTIDE SEQUENCE</scope>
    <source>
        <strain evidence="2">CGMCC 1.16067</strain>
    </source>
</reference>
<dbReference type="PANTHER" id="PTHR42793">
    <property type="entry name" value="COA BINDING DOMAIN CONTAINING PROTEIN"/>
    <property type="match status" value="1"/>
</dbReference>
<dbReference type="PANTHER" id="PTHR42793:SF1">
    <property type="entry name" value="PEPTIDYL-LYSINE N-ACETYLTRANSFERASE PATZ"/>
    <property type="match status" value="1"/>
</dbReference>
<comment type="caution">
    <text evidence="2">The sequence shown here is derived from an EMBL/GenBank/DDBJ whole genome shotgun (WGS) entry which is preliminary data.</text>
</comment>
<evidence type="ECO:0000313" key="3">
    <source>
        <dbReference type="Proteomes" id="UP000649179"/>
    </source>
</evidence>
<dbReference type="GO" id="GO:0005524">
    <property type="term" value="F:ATP binding"/>
    <property type="evidence" value="ECO:0007669"/>
    <property type="project" value="InterPro"/>
</dbReference>
<dbReference type="InterPro" id="IPR013815">
    <property type="entry name" value="ATP_grasp_subdomain_1"/>
</dbReference>
<dbReference type="SMART" id="SM00881">
    <property type="entry name" value="CoA_binding"/>
    <property type="match status" value="1"/>
</dbReference>
<dbReference type="SUPFAM" id="SSF56059">
    <property type="entry name" value="Glutathione synthetase ATP-binding domain-like"/>
    <property type="match status" value="1"/>
</dbReference>
<dbReference type="Pfam" id="PF13549">
    <property type="entry name" value="ATP-grasp_5"/>
    <property type="match status" value="1"/>
</dbReference>
<dbReference type="InterPro" id="IPR003781">
    <property type="entry name" value="CoA-bd"/>
</dbReference>
<feature type="domain" description="CoA-binding" evidence="1">
    <location>
        <begin position="8"/>
        <end position="104"/>
    </location>
</feature>
<gene>
    <name evidence="2" type="ORF">GCM10011519_07500</name>
</gene>
<dbReference type="Proteomes" id="UP000649179">
    <property type="component" value="Unassembled WGS sequence"/>
</dbReference>
<dbReference type="Gene3D" id="3.40.50.261">
    <property type="entry name" value="Succinyl-CoA synthetase domains"/>
    <property type="match status" value="2"/>
</dbReference>
<dbReference type="InterPro" id="IPR016102">
    <property type="entry name" value="Succinyl-CoA_synth-like"/>
</dbReference>
<dbReference type="SUPFAM" id="SSF51735">
    <property type="entry name" value="NAD(P)-binding Rossmann-fold domains"/>
    <property type="match status" value="1"/>
</dbReference>
<dbReference type="Pfam" id="PF13607">
    <property type="entry name" value="Succ_CoA_lig"/>
    <property type="match status" value="1"/>
</dbReference>
<evidence type="ECO:0000313" key="2">
    <source>
        <dbReference type="EMBL" id="GGF36471.1"/>
    </source>
</evidence>
<dbReference type="Gene3D" id="3.30.470.20">
    <property type="entry name" value="ATP-grasp fold, B domain"/>
    <property type="match status" value="1"/>
</dbReference>
<dbReference type="InterPro" id="IPR032875">
    <property type="entry name" value="Succ_CoA_lig_flav_dom"/>
</dbReference>
<evidence type="ECO:0000259" key="1">
    <source>
        <dbReference type="SMART" id="SM00881"/>
    </source>
</evidence>
<protein>
    <submittedName>
        <fullName evidence="2">Pimeloyl-CoA synthetase</fullName>
    </submittedName>
</protein>
<organism evidence="2 3">
    <name type="scientific">Marmoricola endophyticus</name>
    <dbReference type="NCBI Taxonomy" id="2040280"/>
    <lineage>
        <taxon>Bacteria</taxon>
        <taxon>Bacillati</taxon>
        <taxon>Actinomycetota</taxon>
        <taxon>Actinomycetes</taxon>
        <taxon>Propionibacteriales</taxon>
        <taxon>Nocardioidaceae</taxon>
        <taxon>Marmoricola</taxon>
    </lineage>
</organism>
<dbReference type="Gene3D" id="3.30.1490.20">
    <property type="entry name" value="ATP-grasp fold, A domain"/>
    <property type="match status" value="1"/>
</dbReference>
<name>A0A917F2H3_9ACTN</name>
<dbReference type="RefSeq" id="WP_188778354.1">
    <property type="nucleotide sequence ID" value="NZ_BMKQ01000001.1"/>
</dbReference>
<proteinExistence type="predicted"/>